<dbReference type="Gene3D" id="3.40.1260.10">
    <property type="entry name" value="DsrEFH-like"/>
    <property type="match status" value="1"/>
</dbReference>
<reference evidence="1 2" key="1">
    <citation type="submission" date="2019-09" db="EMBL/GenBank/DDBJ databases">
        <title>Phylogeny of genus Pseudoclavibacter and closely related genus.</title>
        <authorList>
            <person name="Li Y."/>
        </authorList>
    </citation>
    <scope>NUCLEOTIDE SEQUENCE [LARGE SCALE GENOMIC DNA]</scope>
    <source>
        <strain evidence="1 2">JCM 16921</strain>
    </source>
</reference>
<comment type="caution">
    <text evidence="1">The sequence shown here is derived from an EMBL/GenBank/DDBJ whole genome shotgun (WGS) entry which is preliminary data.</text>
</comment>
<dbReference type="AlphaFoldDB" id="A0A7C8FRM8"/>
<dbReference type="EMBL" id="WBKA01000002">
    <property type="protein sequence ID" value="KAB1633005.1"/>
    <property type="molecule type" value="Genomic_DNA"/>
</dbReference>
<dbReference type="InterPro" id="IPR027396">
    <property type="entry name" value="DsrEFH-like"/>
</dbReference>
<accession>A0A7C8FRM8</accession>
<dbReference type="SUPFAM" id="SSF75169">
    <property type="entry name" value="DsrEFH-like"/>
    <property type="match status" value="1"/>
</dbReference>
<keyword evidence="2" id="KW-1185">Reference proteome</keyword>
<organism evidence="1 2">
    <name type="scientific">Pseudoclavibacter caeni</name>
    <dbReference type="NCBI Taxonomy" id="908846"/>
    <lineage>
        <taxon>Bacteria</taxon>
        <taxon>Bacillati</taxon>
        <taxon>Actinomycetota</taxon>
        <taxon>Actinomycetes</taxon>
        <taxon>Micrococcales</taxon>
        <taxon>Microbacteriaceae</taxon>
        <taxon>Pseudoclavibacter</taxon>
    </lineage>
</organism>
<evidence type="ECO:0000313" key="2">
    <source>
        <dbReference type="Proteomes" id="UP000481339"/>
    </source>
</evidence>
<evidence type="ECO:0000313" key="1">
    <source>
        <dbReference type="EMBL" id="KAB1633005.1"/>
    </source>
</evidence>
<gene>
    <name evidence="1" type="ORF">F8O02_03920</name>
</gene>
<name>A0A7C8FRM8_9MICO</name>
<dbReference type="Proteomes" id="UP000481339">
    <property type="component" value="Unassembled WGS sequence"/>
</dbReference>
<protein>
    <submittedName>
        <fullName evidence="1">Uncharacterized protein</fullName>
    </submittedName>
</protein>
<proteinExistence type="predicted"/>
<sequence length="68" mass="6959">MTIVVAGDAVRELPDAQVAEGTTIQACSIALHRRGVAADALPDGAEAVDTALDAIVDAELAGARYIRL</sequence>